<evidence type="ECO:0000313" key="2">
    <source>
        <dbReference type="Proteomes" id="UP001482620"/>
    </source>
</evidence>
<name>A0ABV0U9C3_9TELE</name>
<comment type="caution">
    <text evidence="1">The sequence shown here is derived from an EMBL/GenBank/DDBJ whole genome shotgun (WGS) entry which is preliminary data.</text>
</comment>
<accession>A0ABV0U9C3</accession>
<sequence>MTNLTKLHISFSAYVISELQPIAAVNGYKAEDILDRLHICKAYTETYLFKRWMSIFKAISGNSNDNCICVLSRTTSILLGEVTLAEANSLFSPFKVHQD</sequence>
<keyword evidence="2" id="KW-1185">Reference proteome</keyword>
<protein>
    <submittedName>
        <fullName evidence="1">Uncharacterized protein</fullName>
    </submittedName>
</protein>
<evidence type="ECO:0000313" key="1">
    <source>
        <dbReference type="EMBL" id="MEQ2241182.1"/>
    </source>
</evidence>
<organism evidence="1 2">
    <name type="scientific">Ilyodon furcidens</name>
    <name type="common">goldbreast splitfin</name>
    <dbReference type="NCBI Taxonomy" id="33524"/>
    <lineage>
        <taxon>Eukaryota</taxon>
        <taxon>Metazoa</taxon>
        <taxon>Chordata</taxon>
        <taxon>Craniata</taxon>
        <taxon>Vertebrata</taxon>
        <taxon>Euteleostomi</taxon>
        <taxon>Actinopterygii</taxon>
        <taxon>Neopterygii</taxon>
        <taxon>Teleostei</taxon>
        <taxon>Neoteleostei</taxon>
        <taxon>Acanthomorphata</taxon>
        <taxon>Ovalentaria</taxon>
        <taxon>Atherinomorphae</taxon>
        <taxon>Cyprinodontiformes</taxon>
        <taxon>Goodeidae</taxon>
        <taxon>Ilyodon</taxon>
    </lineage>
</organism>
<proteinExistence type="predicted"/>
<dbReference type="Proteomes" id="UP001482620">
    <property type="component" value="Unassembled WGS sequence"/>
</dbReference>
<reference evidence="1 2" key="1">
    <citation type="submission" date="2021-06" db="EMBL/GenBank/DDBJ databases">
        <authorList>
            <person name="Palmer J.M."/>
        </authorList>
    </citation>
    <scope>NUCLEOTIDE SEQUENCE [LARGE SCALE GENOMIC DNA]</scope>
    <source>
        <strain evidence="2">if_2019</strain>
        <tissue evidence="1">Muscle</tissue>
    </source>
</reference>
<dbReference type="EMBL" id="JAHRIQ010060453">
    <property type="protein sequence ID" value="MEQ2241182.1"/>
    <property type="molecule type" value="Genomic_DNA"/>
</dbReference>
<gene>
    <name evidence="1" type="ORF">ILYODFUR_022724</name>
</gene>